<feature type="transmembrane region" description="Helical" evidence="5">
    <location>
        <begin position="69"/>
        <end position="87"/>
    </location>
</feature>
<evidence type="ECO:0000256" key="4">
    <source>
        <dbReference type="ARBA" id="ARBA00023136"/>
    </source>
</evidence>
<organism evidence="6 7">
    <name type="scientific">Leptobacterium flavescens</name>
    <dbReference type="NCBI Taxonomy" id="472055"/>
    <lineage>
        <taxon>Bacteria</taxon>
        <taxon>Pseudomonadati</taxon>
        <taxon>Bacteroidota</taxon>
        <taxon>Flavobacteriia</taxon>
        <taxon>Flavobacteriales</taxon>
        <taxon>Flavobacteriaceae</taxon>
        <taxon>Leptobacterium</taxon>
    </lineage>
</organism>
<dbReference type="RefSeq" id="WP_163606017.1">
    <property type="nucleotide sequence ID" value="NZ_JAABOO010000001.1"/>
</dbReference>
<reference evidence="6 7" key="1">
    <citation type="submission" date="2020-01" db="EMBL/GenBank/DDBJ databases">
        <title>Leptobacterium flavescens.</title>
        <authorList>
            <person name="Wang G."/>
        </authorList>
    </citation>
    <scope>NUCLEOTIDE SEQUENCE [LARGE SCALE GENOMIC DNA]</scope>
    <source>
        <strain evidence="6 7">KCTC 22160</strain>
    </source>
</reference>
<evidence type="ECO:0000313" key="7">
    <source>
        <dbReference type="Proteomes" id="UP000468581"/>
    </source>
</evidence>
<keyword evidence="7" id="KW-1185">Reference proteome</keyword>
<evidence type="ECO:0000256" key="1">
    <source>
        <dbReference type="ARBA" id="ARBA00004141"/>
    </source>
</evidence>
<comment type="caution">
    <text evidence="6">The sequence shown here is derived from an EMBL/GenBank/DDBJ whole genome shotgun (WGS) entry which is preliminary data.</text>
</comment>
<evidence type="ECO:0000313" key="6">
    <source>
        <dbReference type="EMBL" id="NER13014.1"/>
    </source>
</evidence>
<keyword evidence="3 5" id="KW-1133">Transmembrane helix</keyword>
<dbReference type="InterPro" id="IPR032808">
    <property type="entry name" value="DoxX"/>
</dbReference>
<accession>A0A6P0UID8</accession>
<keyword evidence="2 5" id="KW-0812">Transmembrane</keyword>
<dbReference type="Proteomes" id="UP000468581">
    <property type="component" value="Unassembled WGS sequence"/>
</dbReference>
<feature type="transmembrane region" description="Helical" evidence="5">
    <location>
        <begin position="46"/>
        <end position="64"/>
    </location>
</feature>
<evidence type="ECO:0000256" key="3">
    <source>
        <dbReference type="ARBA" id="ARBA00022989"/>
    </source>
</evidence>
<protein>
    <submittedName>
        <fullName evidence="6">DoxX family protein</fullName>
    </submittedName>
</protein>
<gene>
    <name evidence="6" type="ORF">GWK08_06160</name>
</gene>
<dbReference type="Pfam" id="PF13564">
    <property type="entry name" value="DoxX_2"/>
    <property type="match status" value="1"/>
</dbReference>
<name>A0A6P0UID8_9FLAO</name>
<dbReference type="AlphaFoldDB" id="A0A6P0UID8"/>
<dbReference type="EMBL" id="JAABOO010000001">
    <property type="protein sequence ID" value="NER13014.1"/>
    <property type="molecule type" value="Genomic_DNA"/>
</dbReference>
<comment type="subcellular location">
    <subcellularLocation>
        <location evidence="1">Membrane</location>
        <topology evidence="1">Multi-pass membrane protein</topology>
    </subcellularLocation>
</comment>
<sequence>MNKFLTILKWTLIVLMALLFLSSAYPKILPNTAMINRFEAWGYQKWFLQFIGIAELLGTVLLCIPRFSFYGALTLIAVMIGAVYTHLSTGIGSPGFAIITMILLALIAFLWKKETLLRPNSNKKLS</sequence>
<keyword evidence="4 5" id="KW-0472">Membrane</keyword>
<evidence type="ECO:0000256" key="5">
    <source>
        <dbReference type="SAM" id="Phobius"/>
    </source>
</evidence>
<evidence type="ECO:0000256" key="2">
    <source>
        <dbReference type="ARBA" id="ARBA00022692"/>
    </source>
</evidence>
<dbReference type="GO" id="GO:0016020">
    <property type="term" value="C:membrane"/>
    <property type="evidence" value="ECO:0007669"/>
    <property type="project" value="UniProtKB-SubCell"/>
</dbReference>
<feature type="transmembrane region" description="Helical" evidence="5">
    <location>
        <begin position="93"/>
        <end position="111"/>
    </location>
</feature>
<proteinExistence type="predicted"/>